<dbReference type="InterPro" id="IPR009057">
    <property type="entry name" value="Homeodomain-like_sf"/>
</dbReference>
<reference evidence="5" key="1">
    <citation type="submission" date="2022-10" db="EMBL/GenBank/DDBJ databases">
        <title>Catenovulum adriacola sp. nov. isolated in the Harbour of Susak.</title>
        <authorList>
            <person name="Schoch T."/>
            <person name="Reich S.J."/>
            <person name="Stoeferle S."/>
            <person name="Flaiz M."/>
            <person name="Kazda M."/>
            <person name="Riedel C.U."/>
            <person name="Duerre P."/>
        </authorList>
    </citation>
    <scope>NUCLEOTIDE SEQUENCE</scope>
    <source>
        <strain evidence="5">TS8</strain>
    </source>
</reference>
<evidence type="ECO:0000256" key="3">
    <source>
        <dbReference type="ARBA" id="ARBA00023163"/>
    </source>
</evidence>
<feature type="domain" description="HTH araC/xylS-type" evidence="4">
    <location>
        <begin position="145"/>
        <end position="242"/>
    </location>
</feature>
<dbReference type="InterPro" id="IPR000014">
    <property type="entry name" value="PAS"/>
</dbReference>
<dbReference type="EMBL" id="CP109965">
    <property type="protein sequence ID" value="WAJ69304.1"/>
    <property type="molecule type" value="Genomic_DNA"/>
</dbReference>
<dbReference type="Gene3D" id="1.10.10.60">
    <property type="entry name" value="Homeodomain-like"/>
    <property type="match status" value="1"/>
</dbReference>
<dbReference type="CDD" id="cd00130">
    <property type="entry name" value="PAS"/>
    <property type="match status" value="1"/>
</dbReference>
<keyword evidence="1" id="KW-0805">Transcription regulation</keyword>
<evidence type="ECO:0000256" key="2">
    <source>
        <dbReference type="ARBA" id="ARBA00023125"/>
    </source>
</evidence>
<protein>
    <submittedName>
        <fullName evidence="5">AraC family transcriptional regulator</fullName>
    </submittedName>
</protein>
<dbReference type="RefSeq" id="WP_268073501.1">
    <property type="nucleotide sequence ID" value="NZ_CP109965.1"/>
</dbReference>
<dbReference type="InterPro" id="IPR035965">
    <property type="entry name" value="PAS-like_dom_sf"/>
</dbReference>
<evidence type="ECO:0000313" key="6">
    <source>
        <dbReference type="Proteomes" id="UP001163726"/>
    </source>
</evidence>
<dbReference type="SUPFAM" id="SSF46689">
    <property type="entry name" value="Homeodomain-like"/>
    <property type="match status" value="2"/>
</dbReference>
<evidence type="ECO:0000259" key="4">
    <source>
        <dbReference type="PROSITE" id="PS01124"/>
    </source>
</evidence>
<dbReference type="InterPro" id="IPR050204">
    <property type="entry name" value="AraC_XylS_family_regulators"/>
</dbReference>
<keyword evidence="6" id="KW-1185">Reference proteome</keyword>
<keyword evidence="2" id="KW-0238">DNA-binding</keyword>
<proteinExistence type="predicted"/>
<dbReference type="SMART" id="SM00342">
    <property type="entry name" value="HTH_ARAC"/>
    <property type="match status" value="1"/>
</dbReference>
<keyword evidence="3" id="KW-0804">Transcription</keyword>
<dbReference type="SMART" id="SM00091">
    <property type="entry name" value="PAS"/>
    <property type="match status" value="1"/>
</dbReference>
<dbReference type="Proteomes" id="UP001163726">
    <property type="component" value="Chromosome"/>
</dbReference>
<dbReference type="InterPro" id="IPR013656">
    <property type="entry name" value="PAS_4"/>
</dbReference>
<evidence type="ECO:0000256" key="1">
    <source>
        <dbReference type="ARBA" id="ARBA00023015"/>
    </source>
</evidence>
<evidence type="ECO:0000313" key="5">
    <source>
        <dbReference type="EMBL" id="WAJ69304.1"/>
    </source>
</evidence>
<dbReference type="PANTHER" id="PTHR46796">
    <property type="entry name" value="HTH-TYPE TRANSCRIPTIONAL ACTIVATOR RHAS-RELATED"/>
    <property type="match status" value="1"/>
</dbReference>
<dbReference type="PROSITE" id="PS01124">
    <property type="entry name" value="HTH_ARAC_FAMILY_2"/>
    <property type="match status" value="1"/>
</dbReference>
<gene>
    <name evidence="5" type="ORF">OLW01_08900</name>
</gene>
<dbReference type="Pfam" id="PF08448">
    <property type="entry name" value="PAS_4"/>
    <property type="match status" value="1"/>
</dbReference>
<dbReference type="InterPro" id="IPR018060">
    <property type="entry name" value="HTH_AraC"/>
</dbReference>
<dbReference type="Pfam" id="PF12833">
    <property type="entry name" value="HTH_18"/>
    <property type="match status" value="1"/>
</dbReference>
<name>A0ABY7ALT5_9ALTE</name>
<dbReference type="SUPFAM" id="SSF55785">
    <property type="entry name" value="PYP-like sensor domain (PAS domain)"/>
    <property type="match status" value="1"/>
</dbReference>
<accession>A0ABY7ALT5</accession>
<sequence>MVNNSDVFAFYTQNSLDKPSQLFETLSDSFYFAKNLNGRFVYANQLFLDHFKFDGLKSLIGKTDLDILPRSIGEKIQQDDQHIMKTGQAIANIVELIPGNSSKMRWHVTTKSPLLNRAGETVGIEGITRDLSLADKQLEPYSQFKNTVGFIQQNFSESIDISKLASQLHMSISTFERQFKARFACSPSQFIKKTRIAAACKLLREGQNISLTATQCGFCDQSYFTKEFKTLMGLTPKQFQKSLAASTHKIDFIK</sequence>
<organism evidence="5 6">
    <name type="scientific">Catenovulum adriaticum</name>
    <dbReference type="NCBI Taxonomy" id="2984846"/>
    <lineage>
        <taxon>Bacteria</taxon>
        <taxon>Pseudomonadati</taxon>
        <taxon>Pseudomonadota</taxon>
        <taxon>Gammaproteobacteria</taxon>
        <taxon>Alteromonadales</taxon>
        <taxon>Alteromonadaceae</taxon>
        <taxon>Catenovulum</taxon>
    </lineage>
</organism>
<dbReference type="PANTHER" id="PTHR46796:SF13">
    <property type="entry name" value="HTH-TYPE TRANSCRIPTIONAL ACTIVATOR RHAS"/>
    <property type="match status" value="1"/>
</dbReference>
<dbReference type="Gene3D" id="3.30.450.20">
    <property type="entry name" value="PAS domain"/>
    <property type="match status" value="1"/>
</dbReference>